<dbReference type="InterPro" id="IPR050879">
    <property type="entry name" value="Acyltransferase_3"/>
</dbReference>
<dbReference type="PANTHER" id="PTHR23028:SF53">
    <property type="entry name" value="ACYL_TRANSF_3 DOMAIN-CONTAINING PROTEIN"/>
    <property type="match status" value="1"/>
</dbReference>
<feature type="transmembrane region" description="Helical" evidence="1">
    <location>
        <begin position="78"/>
        <end position="94"/>
    </location>
</feature>
<accession>A0ABW5LSI4</accession>
<evidence type="ECO:0000256" key="1">
    <source>
        <dbReference type="SAM" id="Phobius"/>
    </source>
</evidence>
<evidence type="ECO:0000313" key="4">
    <source>
        <dbReference type="Proteomes" id="UP001597508"/>
    </source>
</evidence>
<feature type="transmembrane region" description="Helical" evidence="1">
    <location>
        <begin position="191"/>
        <end position="213"/>
    </location>
</feature>
<dbReference type="Proteomes" id="UP001597508">
    <property type="component" value="Unassembled WGS sequence"/>
</dbReference>
<feature type="transmembrane region" description="Helical" evidence="1">
    <location>
        <begin position="313"/>
        <end position="332"/>
    </location>
</feature>
<gene>
    <name evidence="3" type="ORF">ACFSRZ_09215</name>
</gene>
<feature type="domain" description="Acyltransferase 3" evidence="2">
    <location>
        <begin position="6"/>
        <end position="327"/>
    </location>
</feature>
<feature type="transmembrane region" description="Helical" evidence="1">
    <location>
        <begin position="222"/>
        <end position="239"/>
    </location>
</feature>
<dbReference type="RefSeq" id="WP_379666259.1">
    <property type="nucleotide sequence ID" value="NZ_JBHULH010000004.1"/>
</dbReference>
<feature type="transmembrane region" description="Helical" evidence="1">
    <location>
        <begin position="245"/>
        <end position="264"/>
    </location>
</feature>
<keyword evidence="4" id="KW-1185">Reference proteome</keyword>
<feature type="transmembrane region" description="Helical" evidence="1">
    <location>
        <begin position="285"/>
        <end position="307"/>
    </location>
</feature>
<keyword evidence="1" id="KW-1133">Transmembrane helix</keyword>
<feature type="transmembrane region" description="Helical" evidence="1">
    <location>
        <begin position="156"/>
        <end position="176"/>
    </location>
</feature>
<comment type="caution">
    <text evidence="3">The sequence shown here is derived from an EMBL/GenBank/DDBJ whole genome shotgun (WGS) entry which is preliminary data.</text>
</comment>
<keyword evidence="1" id="KW-0472">Membrane</keyword>
<dbReference type="PANTHER" id="PTHR23028">
    <property type="entry name" value="ACETYLTRANSFERASE"/>
    <property type="match status" value="1"/>
</dbReference>
<dbReference type="InterPro" id="IPR002656">
    <property type="entry name" value="Acyl_transf_3_dom"/>
</dbReference>
<feature type="transmembrane region" description="Helical" evidence="1">
    <location>
        <begin position="125"/>
        <end position="144"/>
    </location>
</feature>
<dbReference type="GO" id="GO:0016746">
    <property type="term" value="F:acyltransferase activity"/>
    <property type="evidence" value="ECO:0007669"/>
    <property type="project" value="UniProtKB-KW"/>
</dbReference>
<evidence type="ECO:0000259" key="2">
    <source>
        <dbReference type="Pfam" id="PF01757"/>
    </source>
</evidence>
<reference evidence="4" key="1">
    <citation type="journal article" date="2019" name="Int. J. Syst. Evol. Microbiol.">
        <title>The Global Catalogue of Microorganisms (GCM) 10K type strain sequencing project: providing services to taxonomists for standard genome sequencing and annotation.</title>
        <authorList>
            <consortium name="The Broad Institute Genomics Platform"/>
            <consortium name="The Broad Institute Genome Sequencing Center for Infectious Disease"/>
            <person name="Wu L."/>
            <person name="Ma J."/>
        </authorList>
    </citation>
    <scope>NUCLEOTIDE SEQUENCE [LARGE SCALE GENOMIC DNA]</scope>
    <source>
        <strain evidence="4">KCTC 52127</strain>
    </source>
</reference>
<dbReference type="EMBL" id="JBHULH010000004">
    <property type="protein sequence ID" value="MFD2567549.1"/>
    <property type="molecule type" value="Genomic_DNA"/>
</dbReference>
<keyword evidence="3" id="KW-0012">Acyltransferase</keyword>
<proteinExistence type="predicted"/>
<keyword evidence="3" id="KW-0808">Transferase</keyword>
<dbReference type="Pfam" id="PF01757">
    <property type="entry name" value="Acyl_transf_3"/>
    <property type="match status" value="1"/>
</dbReference>
<organism evidence="3 4">
    <name type="scientific">Pseudotenacibaculum haliotis</name>
    <dbReference type="NCBI Taxonomy" id="1862138"/>
    <lineage>
        <taxon>Bacteria</taxon>
        <taxon>Pseudomonadati</taxon>
        <taxon>Bacteroidota</taxon>
        <taxon>Flavobacteriia</taxon>
        <taxon>Flavobacteriales</taxon>
        <taxon>Flavobacteriaceae</taxon>
        <taxon>Pseudotenacibaculum</taxon>
    </lineage>
</organism>
<sequence length="347" mass="40574">MRIEQLTFTRFIAASLIVIFHYGVDIFPFSLQKTVFLGANIGVSYFFVLSGFVMIVAYHKKQKISIFDYLRNRFARIYPLYLLATLILVSYYLLSTNVSIDLIDLFANLFMIQSWMPQRVLTLNFPGWSLSVELFFYITFPILFNYFYNRLDYKKLALPILLFFGVSQLVFFYFFYSEYYQGPNTVSHDLLFYFPVIHLNEFLVGNLLGLYFIQRDYKTRNNAFLIISLIIVCALILAYGNAIDYHNGILAVIFAPMILLISYDHSWISRISRSKSLIHLGEISYGVYILQIPVFSITRRLLIYLGITNKASIFYICFIVLILFSSITYKFIETPLRKKIKSIKLAS</sequence>
<protein>
    <submittedName>
        <fullName evidence="3">Acyltransferase family protein</fullName>
        <ecNumber evidence="3">2.3.-.-</ecNumber>
    </submittedName>
</protein>
<dbReference type="EC" id="2.3.-.-" evidence="3"/>
<name>A0ABW5LSI4_9FLAO</name>
<feature type="transmembrane region" description="Helical" evidence="1">
    <location>
        <begin position="7"/>
        <end position="24"/>
    </location>
</feature>
<feature type="transmembrane region" description="Helical" evidence="1">
    <location>
        <begin position="36"/>
        <end position="58"/>
    </location>
</feature>
<keyword evidence="1" id="KW-0812">Transmembrane</keyword>
<evidence type="ECO:0000313" key="3">
    <source>
        <dbReference type="EMBL" id="MFD2567549.1"/>
    </source>
</evidence>